<evidence type="ECO:0000313" key="14">
    <source>
        <dbReference type="Proteomes" id="UP000696280"/>
    </source>
</evidence>
<keyword evidence="7 10" id="KW-0539">Nucleus</keyword>
<dbReference type="OrthoDB" id="31183at2759"/>
<dbReference type="GO" id="GO:0030686">
    <property type="term" value="C:90S preribosome"/>
    <property type="evidence" value="ECO:0007669"/>
    <property type="project" value="TreeGrafter"/>
</dbReference>
<dbReference type="InterPro" id="IPR011989">
    <property type="entry name" value="ARM-like"/>
</dbReference>
<dbReference type="Gene3D" id="1.25.10.10">
    <property type="entry name" value="Leucine-rich Repeat Variant"/>
    <property type="match status" value="3"/>
</dbReference>
<reference evidence="13" key="1">
    <citation type="submission" date="2021-07" db="EMBL/GenBank/DDBJ databases">
        <authorList>
            <person name="Durling M."/>
        </authorList>
    </citation>
    <scope>NUCLEOTIDE SEQUENCE</scope>
</reference>
<evidence type="ECO:0000256" key="1">
    <source>
        <dbReference type="ARBA" id="ARBA00004604"/>
    </source>
</evidence>
<feature type="domain" description="BP28 C-terminal" evidence="12">
    <location>
        <begin position="1517"/>
        <end position="1668"/>
    </location>
</feature>
<evidence type="ECO:0000259" key="12">
    <source>
        <dbReference type="SMART" id="SM01036"/>
    </source>
</evidence>
<gene>
    <name evidence="13" type="ORF">HYFRA_00008194</name>
</gene>
<comment type="similarity">
    <text evidence="2 10">Belongs to the HEATR1/UTP10 family.</text>
</comment>
<feature type="region of interest" description="Disordered" evidence="11">
    <location>
        <begin position="889"/>
        <end position="909"/>
    </location>
</feature>
<keyword evidence="6 10" id="KW-0698">rRNA processing</keyword>
<evidence type="ECO:0000313" key="13">
    <source>
        <dbReference type="EMBL" id="CAG8960475.1"/>
    </source>
</evidence>
<accession>A0A9N9L522</accession>
<sequence>MATSLAAQLSKIAEHSTQSLNLKAQKAAHSKSLIFEPRVAASQSFDTLYTLCHEGFQELCLLDNRFLEFQRNIFSEQSQDEDRTQMTAGENAELDKQLEAFLGLVGGRLRLSPAIKAVEWLLRRFRIHEYNTLFLLTTFLPYHTLPVFNTLMSILPKTIPQEYKFLLPYIRSLTPPPRHAIVQASTNNAIFLSTLNSYVLRICQARQHHSTLLAFWAGIMTESVSGMLDKSRSGRRSVQQQNEQDVILKLLPTLNEGLAIKNIPELRTGCYMILAVMASKGGLDDKVLTAMMEAVVLGWNADTLTPGFVCLAILAHHRAAKQLTRKLTKELLKVDNLPTMLIELSKQRRVDKLANGFCLALIDRLNKHGDLRALPIVSEMIEKRILSDHQSNVMVKALVLVAHKVDDTSDLTALRPHLASTLVNLAQLEGHAGDVVRGALKDTEVDIDELEMKLQTTIRQAILPAKSEDVVMGDTEEKVAVGAEFNALFEKLPKRTAVESSFLAHDASNVYPDLCRAFLVSTTHPSDLQTFDTAPILGRESALEHMLYLTFYIKTWCGPYPVLARTSAIQMTTKLLLDTKSSGVDVQAMLPYAISALCDPAPKVRRAASELIIAMNKLYPSSVESKKELKQLKQWGSGELYQANGNNVDLKWLSPDVVIRLIRDTIMPSLEECVLDARHIQSALQTVLQSQDKSKKSDSGRLSQSARSSILTFFGAHVIHTPLYLVKMRLMISLNQVRGVGALSRTKVLLPVLRNWSSLSPSEAARRCQVEEINQTDFDDQSLLTIAPNDEEGLQFIRSIIVGEVACDRPELLTAAFKRLRSVWPSLKGDLKVNTALMLMSSAIPPSSEATQKDEVSAQLSSEFLNSTPLSTDILLKFIEGLPTSKLDDLPPASKRRRTSHSEAARTPVQDPQLLSDAIKKVTFVLQLIDGSNPQTHPELLNGLFNVLAEIQQFKALITSELAYLQSLVLGSLLAILKAYKSDPKMKLDRSAVRADLLVDCVQKTSSPQVQNAALLLIASLAETAPEVVLHSVMPIFTFMGNSVLRQNDEYSAHVISQTIREVIPPLISSLQKGKSNVVVEAAELLLSFVTAYEHVPAHRRRGLFTSLVQTLGPDDFLFAILAMLVDKYGATDSIKAFAVEVAGSFSVEVQLQSVAKYLDLVRDILKAKPTWSAILLSANDEKFSAPHKIALAELGLLPNILSQKHLISQAGKLLERDDMESARVRELYSTLLENLLGLADIVKDDHELHGSCGDILESLLGLLSTSEFIKSVESLLDKPDEALRRKILRSVEVRVDQEKPSDQASRNAMLGFLPQLTAIIRESKDILYKHTAVACVDKISEKYGKKDLEAVAAAAETIASAHCLGQTDNRLRVMALLCLASLVEILREGIVSVLPAAIPKTLEYMEKSIGDNPDGQKCHNAGYAFISALVQHLPYMISGNYLDKLLQISNISAEADLDTEADESRIECLHLVAKQVDAKSMFSALEKNWEQAKESGMDALREFVEVLDISISKHPKSVVTKYSSILSKIFQNGFDLRRTTLAQGDEVDMESLIDIEAALDAVAIKMIYKFNDATFRPIFANLVEWASSSLPKKDKLGRTMRLQSLYRFLAVFFDSLKSIVTSYATYIIENAVSVLETVNPKDDASKELWAKVLRTLTKCFEHDQDDFWQSPAHFSAIAPVLCAQFTNSSSLPLVDELIPAIVELAAAAEASDHHKELNGAILKHMRSESSSVRLAAVKCQQGLTQRVGEEWLAMLPEMLPFISELQEDDDEAVEKETHRWIVMIEGVLGESLDSMLA</sequence>
<evidence type="ECO:0000256" key="5">
    <source>
        <dbReference type="ARBA" id="ARBA00022517"/>
    </source>
</evidence>
<keyword evidence="5 10" id="KW-0690">Ribosome biogenesis</keyword>
<dbReference type="InterPro" id="IPR016024">
    <property type="entry name" value="ARM-type_fold"/>
</dbReference>
<dbReference type="InterPro" id="IPR022125">
    <property type="entry name" value="U3snoRNP10_N"/>
</dbReference>
<dbReference type="GO" id="GO:0034455">
    <property type="term" value="C:t-UTP complex"/>
    <property type="evidence" value="ECO:0007669"/>
    <property type="project" value="TreeGrafter"/>
</dbReference>
<evidence type="ECO:0000256" key="6">
    <source>
        <dbReference type="ARBA" id="ARBA00022552"/>
    </source>
</evidence>
<dbReference type="GO" id="GO:0000462">
    <property type="term" value="P:maturation of SSU-rRNA from tricistronic rRNA transcript (SSU-rRNA, 5.8S rRNA, LSU-rRNA)"/>
    <property type="evidence" value="ECO:0007669"/>
    <property type="project" value="TreeGrafter"/>
</dbReference>
<evidence type="ECO:0000256" key="11">
    <source>
        <dbReference type="SAM" id="MobiDB-lite"/>
    </source>
</evidence>
<evidence type="ECO:0000256" key="3">
    <source>
        <dbReference type="ARBA" id="ARBA00011399"/>
    </source>
</evidence>
<evidence type="ECO:0000256" key="9">
    <source>
        <dbReference type="ARBA" id="ARBA00025076"/>
    </source>
</evidence>
<dbReference type="Proteomes" id="UP000696280">
    <property type="component" value="Unassembled WGS sequence"/>
</dbReference>
<comment type="caution">
    <text evidence="13">The sequence shown here is derived from an EMBL/GenBank/DDBJ whole genome shotgun (WGS) entry which is preliminary data.</text>
</comment>
<dbReference type="Pfam" id="PF08146">
    <property type="entry name" value="BP28CT"/>
    <property type="match status" value="1"/>
</dbReference>
<evidence type="ECO:0000256" key="7">
    <source>
        <dbReference type="ARBA" id="ARBA00023242"/>
    </source>
</evidence>
<comment type="function">
    <text evidence="9">Involved in nucleolar processing of pre-18S ribosomal RNA. Involved in ribosome biosynthesis.</text>
</comment>
<keyword evidence="14" id="KW-1185">Reference proteome</keyword>
<dbReference type="PANTHER" id="PTHR13457">
    <property type="entry name" value="BAP28"/>
    <property type="match status" value="1"/>
</dbReference>
<evidence type="ECO:0000256" key="4">
    <source>
        <dbReference type="ARBA" id="ARBA00015399"/>
    </source>
</evidence>
<evidence type="ECO:0000256" key="8">
    <source>
        <dbReference type="ARBA" id="ARBA00023274"/>
    </source>
</evidence>
<keyword evidence="8 10" id="KW-0687">Ribonucleoprotein</keyword>
<proteinExistence type="inferred from homology"/>
<dbReference type="PANTHER" id="PTHR13457:SF1">
    <property type="entry name" value="HEAT REPEAT-CONTAINING PROTEIN 1"/>
    <property type="match status" value="1"/>
</dbReference>
<organism evidence="13 14">
    <name type="scientific">Hymenoscyphus fraxineus</name>
    <dbReference type="NCBI Taxonomy" id="746836"/>
    <lineage>
        <taxon>Eukaryota</taxon>
        <taxon>Fungi</taxon>
        <taxon>Dikarya</taxon>
        <taxon>Ascomycota</taxon>
        <taxon>Pezizomycotina</taxon>
        <taxon>Leotiomycetes</taxon>
        <taxon>Helotiales</taxon>
        <taxon>Helotiaceae</taxon>
        <taxon>Hymenoscyphus</taxon>
    </lineage>
</organism>
<comment type="subcellular location">
    <subcellularLocation>
        <location evidence="1 10">Nucleus</location>
        <location evidence="1 10">Nucleolus</location>
    </subcellularLocation>
</comment>
<dbReference type="InterPro" id="IPR012954">
    <property type="entry name" value="BP28_C_dom"/>
</dbReference>
<comment type="subunit">
    <text evidence="3 10">Component of the ribosomal small subunit (SSU) processome.</text>
</comment>
<dbReference type="GO" id="GO:0030515">
    <property type="term" value="F:snoRNA binding"/>
    <property type="evidence" value="ECO:0007669"/>
    <property type="project" value="TreeGrafter"/>
</dbReference>
<dbReference type="InterPro" id="IPR040191">
    <property type="entry name" value="UTP10"/>
</dbReference>
<dbReference type="EMBL" id="CAJVRL010000099">
    <property type="protein sequence ID" value="CAG8960475.1"/>
    <property type="molecule type" value="Genomic_DNA"/>
</dbReference>
<dbReference type="GO" id="GO:0045943">
    <property type="term" value="P:positive regulation of transcription by RNA polymerase I"/>
    <property type="evidence" value="ECO:0007669"/>
    <property type="project" value="TreeGrafter"/>
</dbReference>
<dbReference type="InterPro" id="IPR056473">
    <property type="entry name" value="HEAT_Utp10/HEAT1"/>
</dbReference>
<dbReference type="Pfam" id="PF12397">
    <property type="entry name" value="U3snoRNP10"/>
    <property type="match status" value="1"/>
</dbReference>
<protein>
    <recommendedName>
        <fullName evidence="4 10">U3 small nucleolar RNA-associated protein 10</fullName>
    </recommendedName>
</protein>
<dbReference type="Pfam" id="PF23243">
    <property type="entry name" value="HEAT_HEATR1"/>
    <property type="match status" value="1"/>
</dbReference>
<dbReference type="GO" id="GO:0032040">
    <property type="term" value="C:small-subunit processome"/>
    <property type="evidence" value="ECO:0007669"/>
    <property type="project" value="TreeGrafter"/>
</dbReference>
<dbReference type="SUPFAM" id="SSF48371">
    <property type="entry name" value="ARM repeat"/>
    <property type="match status" value="2"/>
</dbReference>
<dbReference type="SMART" id="SM01036">
    <property type="entry name" value="BP28CT"/>
    <property type="match status" value="1"/>
</dbReference>
<evidence type="ECO:0000256" key="10">
    <source>
        <dbReference type="RuleBase" id="RU367065"/>
    </source>
</evidence>
<evidence type="ECO:0000256" key="2">
    <source>
        <dbReference type="ARBA" id="ARBA00010559"/>
    </source>
</evidence>
<name>A0A9N9L522_9HELO</name>